<evidence type="ECO:0000313" key="3">
    <source>
        <dbReference type="Proteomes" id="UP000468735"/>
    </source>
</evidence>
<dbReference type="AlphaFoldDB" id="A0A6H9YWQ8"/>
<accession>A0A6H9YWQ8</accession>
<dbReference type="EMBL" id="WBMT01000016">
    <property type="protein sequence ID" value="KAB2344496.1"/>
    <property type="molecule type" value="Genomic_DNA"/>
</dbReference>
<evidence type="ECO:0000313" key="2">
    <source>
        <dbReference type="EMBL" id="KAB2344496.1"/>
    </source>
</evidence>
<proteinExistence type="predicted"/>
<dbReference type="Pfam" id="PF01814">
    <property type="entry name" value="Hemerythrin"/>
    <property type="match status" value="1"/>
</dbReference>
<sequence>MATASRQRPDTHEMVVTHRASRRESRVLAAQVPCVKPGDTDRARVLAAHLADYLLALHLHHSAEDELLWPLLLDRVDEADLVLRIKEQHEGLAESMTRMAELAPAWAERADEESRDKLSALLAEHVALLNEHLDDEEQNVLPLAEQHVSVSEWDRLSEHFSAHAPREKMVFFLGAALEDADRRERAHLLGSLPLPARLIWYTIGRVKYARRVRSVRRA</sequence>
<dbReference type="RefSeq" id="WP_151565524.1">
    <property type="nucleotide sequence ID" value="NZ_WBMT01000016.1"/>
</dbReference>
<dbReference type="Gene3D" id="1.20.120.520">
    <property type="entry name" value="nmb1532 protein domain like"/>
    <property type="match status" value="1"/>
</dbReference>
<dbReference type="CDD" id="cd12108">
    <property type="entry name" value="Hr-like"/>
    <property type="match status" value="1"/>
</dbReference>
<keyword evidence="3" id="KW-1185">Reference proteome</keyword>
<protein>
    <submittedName>
        <fullName evidence="2">Hemerythrin domain-containing protein</fullName>
    </submittedName>
</protein>
<reference evidence="2 3" key="1">
    <citation type="submission" date="2019-09" db="EMBL/GenBank/DDBJ databases">
        <title>Actinomadura physcomitrii sp. nov., a novel actinomycete isolated from moss [Physcomitrium sphaericum (Ludw) Fuernr].</title>
        <authorList>
            <person name="Zhuang X."/>
            <person name="Liu C."/>
        </authorList>
    </citation>
    <scope>NUCLEOTIDE SEQUENCE [LARGE SCALE GENOMIC DNA]</scope>
    <source>
        <strain evidence="2 3">HMC1</strain>
    </source>
</reference>
<name>A0A6H9YWQ8_9ACTN</name>
<evidence type="ECO:0000259" key="1">
    <source>
        <dbReference type="Pfam" id="PF01814"/>
    </source>
</evidence>
<gene>
    <name evidence="2" type="ORF">F8566_31730</name>
</gene>
<organism evidence="2 3">
    <name type="scientific">Actinomadura rudentiformis</name>
    <dbReference type="NCBI Taxonomy" id="359158"/>
    <lineage>
        <taxon>Bacteria</taxon>
        <taxon>Bacillati</taxon>
        <taxon>Actinomycetota</taxon>
        <taxon>Actinomycetes</taxon>
        <taxon>Streptosporangiales</taxon>
        <taxon>Thermomonosporaceae</taxon>
        <taxon>Actinomadura</taxon>
    </lineage>
</organism>
<comment type="caution">
    <text evidence="2">The sequence shown here is derived from an EMBL/GenBank/DDBJ whole genome shotgun (WGS) entry which is preliminary data.</text>
</comment>
<dbReference type="OrthoDB" id="5197650at2"/>
<dbReference type="InterPro" id="IPR012312">
    <property type="entry name" value="Hemerythrin-like"/>
</dbReference>
<feature type="domain" description="Hemerythrin-like" evidence="1">
    <location>
        <begin position="12"/>
        <end position="144"/>
    </location>
</feature>
<dbReference type="Proteomes" id="UP000468735">
    <property type="component" value="Unassembled WGS sequence"/>
</dbReference>